<dbReference type="EMBL" id="CP072788">
    <property type="protein sequence ID" value="QTR03005.1"/>
    <property type="molecule type" value="Genomic_DNA"/>
</dbReference>
<dbReference type="Proteomes" id="UP001195724">
    <property type="component" value="Unassembled WGS sequence"/>
</dbReference>
<dbReference type="Proteomes" id="UP000671828">
    <property type="component" value="Chromosome"/>
</dbReference>
<evidence type="ECO:0008006" key="6">
    <source>
        <dbReference type="Google" id="ProtNLM"/>
    </source>
</evidence>
<organism evidence="3 4">
    <name type="scientific">Saccharothrix algeriensis</name>
    <dbReference type="NCBI Taxonomy" id="173560"/>
    <lineage>
        <taxon>Bacteria</taxon>
        <taxon>Bacillati</taxon>
        <taxon>Actinomycetota</taxon>
        <taxon>Actinomycetes</taxon>
        <taxon>Pseudonocardiales</taxon>
        <taxon>Pseudonocardiaceae</taxon>
        <taxon>Saccharothrix</taxon>
    </lineage>
</organism>
<dbReference type="AlphaFoldDB" id="A0A8T8HWN9"/>
<keyword evidence="5" id="KW-1185">Reference proteome</keyword>
<dbReference type="EMBL" id="JAFBCL010000001">
    <property type="protein sequence ID" value="MBM7814719.1"/>
    <property type="molecule type" value="Genomic_DNA"/>
</dbReference>
<sequence>MRRTLVAAGFAALLALSGTPTATAAPDCCWNGPFADVEQCRADAAAWRELGGGAGQCSYKTDWVNGWDGWYYRATPLP</sequence>
<proteinExistence type="predicted"/>
<keyword evidence="1" id="KW-0732">Signal</keyword>
<reference evidence="3" key="2">
    <citation type="submission" date="2021-04" db="EMBL/GenBank/DDBJ databases">
        <title>Saccharothrix algeriensis WGS.</title>
        <authorList>
            <person name="Stuskova K."/>
            <person name="Hakalova E."/>
            <person name="Tebbal A.B."/>
            <person name="Eichmeier A."/>
        </authorList>
    </citation>
    <scope>NUCLEOTIDE SEQUENCE</scope>
    <source>
        <strain evidence="3">NRRL B-24137</strain>
    </source>
</reference>
<accession>A0A8T8HWN9</accession>
<feature type="chain" id="PRO_5035870627" description="Secreted protein" evidence="1">
    <location>
        <begin position="25"/>
        <end position="78"/>
    </location>
</feature>
<name>A0A8T8HWN9_9PSEU</name>
<evidence type="ECO:0000313" key="4">
    <source>
        <dbReference type="Proteomes" id="UP000671828"/>
    </source>
</evidence>
<protein>
    <recommendedName>
        <fullName evidence="6">Secreted protein</fullName>
    </recommendedName>
</protein>
<evidence type="ECO:0000313" key="2">
    <source>
        <dbReference type="EMBL" id="MBM7814719.1"/>
    </source>
</evidence>
<dbReference type="RefSeq" id="WP_204845331.1">
    <property type="nucleotide sequence ID" value="NZ_JAFBCL010000001.1"/>
</dbReference>
<feature type="signal peptide" evidence="1">
    <location>
        <begin position="1"/>
        <end position="24"/>
    </location>
</feature>
<evidence type="ECO:0000313" key="3">
    <source>
        <dbReference type="EMBL" id="QTR03005.1"/>
    </source>
</evidence>
<gene>
    <name evidence="3" type="ORF">J7S33_29105</name>
    <name evidence="2" type="ORF">JOE68_005584</name>
</gene>
<reference evidence="2 5" key="1">
    <citation type="submission" date="2021-01" db="EMBL/GenBank/DDBJ databases">
        <title>Sequencing the genomes of 1000 actinobacteria strains.</title>
        <authorList>
            <person name="Klenk H.-P."/>
        </authorList>
    </citation>
    <scope>NUCLEOTIDE SEQUENCE [LARGE SCALE GENOMIC DNA]</scope>
    <source>
        <strain evidence="2 5">DSM 44581</strain>
    </source>
</reference>
<evidence type="ECO:0000313" key="5">
    <source>
        <dbReference type="Proteomes" id="UP001195724"/>
    </source>
</evidence>
<evidence type="ECO:0000256" key="1">
    <source>
        <dbReference type="SAM" id="SignalP"/>
    </source>
</evidence>